<evidence type="ECO:0000313" key="1">
    <source>
        <dbReference type="EMBL" id="AEW99234.1"/>
    </source>
</evidence>
<evidence type="ECO:0000313" key="2">
    <source>
        <dbReference type="Proteomes" id="UP000007842"/>
    </source>
</evidence>
<geneLocation type="plasmid" evidence="1 2">
    <name>pSCATT</name>
</geneLocation>
<gene>
    <name evidence="1" type="ordered locus">SCATT_p10410</name>
</gene>
<dbReference type="HOGENOM" id="CLU_2994620_0_0_11"/>
<reference evidence="2" key="1">
    <citation type="submission" date="2011-12" db="EMBL/GenBank/DDBJ databases">
        <title>Complete genome sequence of Streptomyces cattleya strain DSM 46488.</title>
        <authorList>
            <person name="Ou H.-Y."/>
            <person name="Li P."/>
            <person name="Zhao C."/>
            <person name="O'Hagan D."/>
            <person name="Deng Z."/>
        </authorList>
    </citation>
    <scope>NUCLEOTIDE SEQUENCE [LARGE SCALE GENOMIC DNA]</scope>
    <source>
        <strain evidence="2">ATCC 35852 / DSM 46488 / JCM 4925 / NBRC 14057 / NRRL 8057</strain>
        <plasmid evidence="2">Plasmid pSCATT</plasmid>
    </source>
</reference>
<organism evidence="1 2">
    <name type="scientific">Streptantibioticus cattleyicolor (strain ATCC 35852 / DSM 46488 / JCM 4925 / NBRC 14057 / NRRL 8057)</name>
    <name type="common">Streptomyces cattleya</name>
    <dbReference type="NCBI Taxonomy" id="1003195"/>
    <lineage>
        <taxon>Bacteria</taxon>
        <taxon>Bacillati</taxon>
        <taxon>Actinomycetota</taxon>
        <taxon>Actinomycetes</taxon>
        <taxon>Kitasatosporales</taxon>
        <taxon>Streptomycetaceae</taxon>
        <taxon>Streptantibioticus</taxon>
    </lineage>
</organism>
<proteinExistence type="predicted"/>
<protein>
    <submittedName>
        <fullName evidence="1">Uncharacterized protein</fullName>
    </submittedName>
</protein>
<name>G8XE80_STREN</name>
<dbReference type="PATRIC" id="fig|1003195.29.peg.6838"/>
<accession>G8XE80</accession>
<dbReference type="EMBL" id="CP003229">
    <property type="protein sequence ID" value="AEW99234.1"/>
    <property type="molecule type" value="Genomic_DNA"/>
</dbReference>
<dbReference type="Proteomes" id="UP000007842">
    <property type="component" value="Plasmid pSCATT"/>
</dbReference>
<dbReference type="AlphaFoldDB" id="G8XE80"/>
<keyword evidence="2" id="KW-1185">Reference proteome</keyword>
<dbReference type="KEGG" id="scy:SCATT_p10410"/>
<sequence>MCLLSDPVTEADIAAAHAAGRHIHLLADGRETCLYDDPGCAAEPDPAGPPHRTPART</sequence>
<keyword evidence="1" id="KW-0614">Plasmid</keyword>